<dbReference type="Proteomes" id="UP001189429">
    <property type="component" value="Unassembled WGS sequence"/>
</dbReference>
<gene>
    <name evidence="1" type="ORF">PCOR1329_LOCUS78989</name>
</gene>
<name>A0ABN9XVT2_9DINO</name>
<comment type="caution">
    <text evidence="1">The sequence shown here is derived from an EMBL/GenBank/DDBJ whole genome shotgun (WGS) entry which is preliminary data.</text>
</comment>
<reference evidence="1" key="1">
    <citation type="submission" date="2023-10" db="EMBL/GenBank/DDBJ databases">
        <authorList>
            <person name="Chen Y."/>
            <person name="Shah S."/>
            <person name="Dougan E. K."/>
            <person name="Thang M."/>
            <person name="Chan C."/>
        </authorList>
    </citation>
    <scope>NUCLEOTIDE SEQUENCE [LARGE SCALE GENOMIC DNA]</scope>
</reference>
<evidence type="ECO:0000313" key="2">
    <source>
        <dbReference type="Proteomes" id="UP001189429"/>
    </source>
</evidence>
<sequence length="331" mass="37528">MGHPRQECERQRGRGAGDFQMIDIVDFLAAGSKAEFAWANEDIDWLFAGGDQTAELDHGASIRLPQVWKELLDNPVMHSVPKCKNLESDTVGSLCWTGCGEAGQATCSKLNTKRLQTRGARFVKLAEYDFAGDWSKGHRLGCHGVRNFGRNIRRSVCGLANMQPSPEDIERLGSSFRLEAIPEPFRSEMDDHEIEKAFRAHGLAGRSSDLHRYLNFLLPNFRVPMVLKRLAVMAYYDFAQRPLPWDLLPARAYATRLSRFLSAWVSSPTDQDWEESMCPSLRGAGCAHIVGGVWEQDDGNRARGRWRRRRVSRQCGMSGSRQWWAVGWRRS</sequence>
<accession>A0ABN9XVT2</accession>
<protein>
    <submittedName>
        <fullName evidence="1">Uncharacterized protein</fullName>
    </submittedName>
</protein>
<organism evidence="1 2">
    <name type="scientific">Prorocentrum cordatum</name>
    <dbReference type="NCBI Taxonomy" id="2364126"/>
    <lineage>
        <taxon>Eukaryota</taxon>
        <taxon>Sar</taxon>
        <taxon>Alveolata</taxon>
        <taxon>Dinophyceae</taxon>
        <taxon>Prorocentrales</taxon>
        <taxon>Prorocentraceae</taxon>
        <taxon>Prorocentrum</taxon>
    </lineage>
</organism>
<dbReference type="EMBL" id="CAUYUJ010021059">
    <property type="protein sequence ID" value="CAK0902337.1"/>
    <property type="molecule type" value="Genomic_DNA"/>
</dbReference>
<evidence type="ECO:0000313" key="1">
    <source>
        <dbReference type="EMBL" id="CAK0902337.1"/>
    </source>
</evidence>
<keyword evidence="2" id="KW-1185">Reference proteome</keyword>
<proteinExistence type="predicted"/>